<feature type="compositionally biased region" description="Polar residues" evidence="1">
    <location>
        <begin position="285"/>
        <end position="337"/>
    </location>
</feature>
<name>A0AAD8NBU7_9APIA</name>
<reference evidence="2" key="1">
    <citation type="submission" date="2023-02" db="EMBL/GenBank/DDBJ databases">
        <title>Genome of toxic invasive species Heracleum sosnowskyi carries increased number of genes despite the absence of recent whole-genome duplications.</title>
        <authorList>
            <person name="Schelkunov M."/>
            <person name="Shtratnikova V."/>
            <person name="Makarenko M."/>
            <person name="Klepikova A."/>
            <person name="Omelchenko D."/>
            <person name="Novikova G."/>
            <person name="Obukhova E."/>
            <person name="Bogdanov V."/>
            <person name="Penin A."/>
            <person name="Logacheva M."/>
        </authorList>
    </citation>
    <scope>NUCLEOTIDE SEQUENCE</scope>
    <source>
        <strain evidence="2">Hsosn_3</strain>
        <tissue evidence="2">Leaf</tissue>
    </source>
</reference>
<dbReference type="Proteomes" id="UP001237642">
    <property type="component" value="Unassembled WGS sequence"/>
</dbReference>
<keyword evidence="3" id="KW-1185">Reference proteome</keyword>
<sequence length="337" mass="38423">MVNARFTYQDMVNPLFLHPSDNSNSIQVDKLEGSSDYRAWQRAMEINLTSKRKLGFVKGTVVCPTDDPMQAEMWETSDNMVISWLTSNLSSTIIKYVIYMSSSRDIWANLEQRFSLTNGSRKYKLSKDLYDIKQGNLTVNDYYIAMRTIWEELDSMNGLLAVSNPNEEVTKLLAEIDLQREESKLFQFLNGLNEIYSPQRSQMLLLNPLPSVKNASSVMQQEAQRELIHGSKTSNSEFLAMFSKGTTNPRVFNCNAYGGKGHTQDKCWSVVGYPKWHNNYKGNAGPSQAKTYSTKPRWTPNPRQQNLRSANSAQTTETHSENTLFTPEQSAQLAQFM</sequence>
<dbReference type="AlphaFoldDB" id="A0AAD8NBU7"/>
<organism evidence="2 3">
    <name type="scientific">Heracleum sosnowskyi</name>
    <dbReference type="NCBI Taxonomy" id="360622"/>
    <lineage>
        <taxon>Eukaryota</taxon>
        <taxon>Viridiplantae</taxon>
        <taxon>Streptophyta</taxon>
        <taxon>Embryophyta</taxon>
        <taxon>Tracheophyta</taxon>
        <taxon>Spermatophyta</taxon>
        <taxon>Magnoliopsida</taxon>
        <taxon>eudicotyledons</taxon>
        <taxon>Gunneridae</taxon>
        <taxon>Pentapetalae</taxon>
        <taxon>asterids</taxon>
        <taxon>campanulids</taxon>
        <taxon>Apiales</taxon>
        <taxon>Apiaceae</taxon>
        <taxon>Apioideae</taxon>
        <taxon>apioid superclade</taxon>
        <taxon>Tordylieae</taxon>
        <taxon>Tordyliinae</taxon>
        <taxon>Heracleum</taxon>
    </lineage>
</organism>
<dbReference type="EMBL" id="JAUIZM010000001">
    <property type="protein sequence ID" value="KAK1404014.1"/>
    <property type="molecule type" value="Genomic_DNA"/>
</dbReference>
<comment type="caution">
    <text evidence="2">The sequence shown here is derived from an EMBL/GenBank/DDBJ whole genome shotgun (WGS) entry which is preliminary data.</text>
</comment>
<dbReference type="PANTHER" id="PTHR37610">
    <property type="entry name" value="CCHC-TYPE DOMAIN-CONTAINING PROTEIN"/>
    <property type="match status" value="1"/>
</dbReference>
<protein>
    <submittedName>
        <fullName evidence="2">CCHC-type domain-containing protein</fullName>
    </submittedName>
</protein>
<proteinExistence type="predicted"/>
<feature type="region of interest" description="Disordered" evidence="1">
    <location>
        <begin position="280"/>
        <end position="337"/>
    </location>
</feature>
<evidence type="ECO:0000313" key="2">
    <source>
        <dbReference type="EMBL" id="KAK1404014.1"/>
    </source>
</evidence>
<evidence type="ECO:0000313" key="3">
    <source>
        <dbReference type="Proteomes" id="UP001237642"/>
    </source>
</evidence>
<evidence type="ECO:0000256" key="1">
    <source>
        <dbReference type="SAM" id="MobiDB-lite"/>
    </source>
</evidence>
<gene>
    <name evidence="2" type="ORF">POM88_003619</name>
</gene>
<reference evidence="2" key="2">
    <citation type="submission" date="2023-05" db="EMBL/GenBank/DDBJ databases">
        <authorList>
            <person name="Schelkunov M.I."/>
        </authorList>
    </citation>
    <scope>NUCLEOTIDE SEQUENCE</scope>
    <source>
        <strain evidence="2">Hsosn_3</strain>
        <tissue evidence="2">Leaf</tissue>
    </source>
</reference>
<accession>A0AAD8NBU7</accession>
<dbReference type="Pfam" id="PF14223">
    <property type="entry name" value="Retrotran_gag_2"/>
    <property type="match status" value="1"/>
</dbReference>
<dbReference type="PANTHER" id="PTHR37610:SF6">
    <property type="entry name" value="GAG-POLYPEPTIDE OF LTR COPIA-TYPE-RELATED"/>
    <property type="match status" value="1"/>
</dbReference>